<keyword evidence="2" id="KW-1185">Reference proteome</keyword>
<name>A0ACD0NLI8_9BASI</name>
<accession>A0ACD0NLI8</accession>
<gene>
    <name evidence="1" type="ORF">IE53DRAFT_391148</name>
</gene>
<evidence type="ECO:0000313" key="2">
    <source>
        <dbReference type="Proteomes" id="UP000245626"/>
    </source>
</evidence>
<sequence length="1166" mass="129017">MFCPASKVVAMSEEPPTEATARPQSAMSNRSARSSDVFERPPSTTPSLRKRASTLSRPPSTTPSRASSRASVRPASTTPASRPASALSHRPTSRLAGARRSLGGEALQDDYLAERRSRQSAEKAAEAEKRITEGSRAHKFLGMTAKDLERRRERPSSPAKGRPSSPLKDSLFSRTSSEGRNVKVSSGPLTPGMPRARQSMGAVGIPTPRAAAKPRSSMFGRPSEMLPPSSPSKEGRERPASALSRRTDLESPESEPSKRRSFLQSDPTGPSFASAIELDDASRTPGSNRIARGPLDKNRMLLEELDLTPRRPTLSKPSNQSLDSGTAGEATPMLASHFVGGEASEAIVEPVVPLSLYEQQSLELDRLKAQVETLEKSNHTLLRQQEQRKARASEIRATESLIEEERAKMRAEARERETEMEEDRKLEREDEVRRRKEVEAREKETRERLEVALSDLRKANDEANKVRSEQEARLRDVEAKLCESEKLVADLKSAIESKSSGEEADGSKIVAKQAEIDQLRSKVERLETELERERAELGGEIDELKDAGREAISLLEIIEKMKLLEQKDEAIRSIGQRSQGASVDHLQEKVGGLEDQERENLAKRKGRAVEAEEKLKAEVKRLKGELEKLARSEADARERSKAALESERAEVEGLRADVENLSMGGKRFEKEKARMEAEIERREANKMAEELRRELKERKEEVKSLESEKISLSERVEDLLLVVEGDSSSELGSVRRALEEKSTELEMMKSSSLPLPEQVRRAREAHEREMSVKEEEIQLLRRKLEKARQTARASFASSNGTNPTLIETASSSPTPASVSNDPHRLSQSSALNAPNSPRSSPHHDPSKRTSTASTSSRRSRLSAGGLAQSDISTASANQVSGLNYLVRQLTDENVEIKNKHKVLEVDLKEKLEEAQSKARVLEITVNELTRDLERLEGEGSGGGGSSSSISSDNHLDLVKLRKELAKRTEEMEKRCLESEKVALEISKRLQEAEREKKREVQGLNKEVAELEALVEARIFREDELENEIERLKRKLERERGKGGGGGSVERVVGGGKNQRSSSDTERSPSVSRVERKDERSSRLGRDDGRSRVEASNGASSSGGKDRLAVERQGEEEEEEEDFCGLCSKEGHSLIDCDQVGGQAGGGEVRNKLEGGEEEACDDCGET</sequence>
<dbReference type="Proteomes" id="UP000245626">
    <property type="component" value="Unassembled WGS sequence"/>
</dbReference>
<protein>
    <submittedName>
        <fullName evidence="1">Uncharacterized protein</fullName>
    </submittedName>
</protein>
<dbReference type="EMBL" id="KZ820775">
    <property type="protein sequence ID" value="PWN46690.1"/>
    <property type="molecule type" value="Genomic_DNA"/>
</dbReference>
<proteinExistence type="predicted"/>
<reference evidence="1 2" key="1">
    <citation type="journal article" date="2018" name="Mol. Biol. Evol.">
        <title>Broad Genomic Sampling Reveals a Smut Pathogenic Ancestry of the Fungal Clade Ustilaginomycotina.</title>
        <authorList>
            <person name="Kijpornyongpan T."/>
            <person name="Mondo S.J."/>
            <person name="Barry K."/>
            <person name="Sandor L."/>
            <person name="Lee J."/>
            <person name="Lipzen A."/>
            <person name="Pangilinan J."/>
            <person name="LaButti K."/>
            <person name="Hainaut M."/>
            <person name="Henrissat B."/>
            <person name="Grigoriev I.V."/>
            <person name="Spatafora J.W."/>
            <person name="Aime M.C."/>
        </authorList>
    </citation>
    <scope>NUCLEOTIDE SEQUENCE [LARGE SCALE GENOMIC DNA]</scope>
    <source>
        <strain evidence="1 2">SA 807</strain>
    </source>
</reference>
<evidence type="ECO:0000313" key="1">
    <source>
        <dbReference type="EMBL" id="PWN46690.1"/>
    </source>
</evidence>
<organism evidence="1 2">
    <name type="scientific">Violaceomyces palustris</name>
    <dbReference type="NCBI Taxonomy" id="1673888"/>
    <lineage>
        <taxon>Eukaryota</taxon>
        <taxon>Fungi</taxon>
        <taxon>Dikarya</taxon>
        <taxon>Basidiomycota</taxon>
        <taxon>Ustilaginomycotina</taxon>
        <taxon>Ustilaginomycetes</taxon>
        <taxon>Violaceomycetales</taxon>
        <taxon>Violaceomycetaceae</taxon>
        <taxon>Violaceomyces</taxon>
    </lineage>
</organism>
<feature type="non-terminal residue" evidence="1">
    <location>
        <position position="1166"/>
    </location>
</feature>